<evidence type="ECO:0000313" key="5">
    <source>
        <dbReference type="EMBL" id="MET7015001.1"/>
    </source>
</evidence>
<evidence type="ECO:0000256" key="2">
    <source>
        <dbReference type="ARBA" id="ARBA00022481"/>
    </source>
</evidence>
<dbReference type="InterPro" id="IPR001082">
    <property type="entry name" value="Pilin"/>
</dbReference>
<dbReference type="InterPro" id="IPR045584">
    <property type="entry name" value="Pilin-like"/>
</dbReference>
<dbReference type="RefSeq" id="WP_354601464.1">
    <property type="nucleotide sequence ID" value="NZ_JBEWZI010000012.1"/>
</dbReference>
<dbReference type="EMBL" id="JBEWZI010000012">
    <property type="protein sequence ID" value="MET7015001.1"/>
    <property type="molecule type" value="Genomic_DNA"/>
</dbReference>
<reference evidence="5 6" key="1">
    <citation type="submission" date="2024-07" db="EMBL/GenBank/DDBJ databases">
        <title>Uliginosibacterium flavum JJ3220;KACC:17644.</title>
        <authorList>
            <person name="Kim M.K."/>
        </authorList>
    </citation>
    <scope>NUCLEOTIDE SEQUENCE [LARGE SCALE GENOMIC DNA]</scope>
    <source>
        <strain evidence="5 6">KACC:17644</strain>
    </source>
</reference>
<name>A0ABV2TM52_9RHOO</name>
<evidence type="ECO:0000256" key="3">
    <source>
        <dbReference type="RuleBase" id="RU000389"/>
    </source>
</evidence>
<dbReference type="Proteomes" id="UP001549691">
    <property type="component" value="Unassembled WGS sequence"/>
</dbReference>
<organism evidence="5 6">
    <name type="scientific">Uliginosibacterium flavum</name>
    <dbReference type="NCBI Taxonomy" id="1396831"/>
    <lineage>
        <taxon>Bacteria</taxon>
        <taxon>Pseudomonadati</taxon>
        <taxon>Pseudomonadota</taxon>
        <taxon>Betaproteobacteria</taxon>
        <taxon>Rhodocyclales</taxon>
        <taxon>Zoogloeaceae</taxon>
        <taxon>Uliginosibacterium</taxon>
    </lineage>
</organism>
<dbReference type="SUPFAM" id="SSF54523">
    <property type="entry name" value="Pili subunits"/>
    <property type="match status" value="1"/>
</dbReference>
<evidence type="ECO:0000256" key="4">
    <source>
        <dbReference type="SAM" id="Phobius"/>
    </source>
</evidence>
<dbReference type="PROSITE" id="PS00409">
    <property type="entry name" value="PROKAR_NTER_METHYL"/>
    <property type="match status" value="1"/>
</dbReference>
<keyword evidence="4" id="KW-0472">Membrane</keyword>
<keyword evidence="4" id="KW-0812">Transmembrane</keyword>
<keyword evidence="3" id="KW-0281">Fimbrium</keyword>
<proteinExistence type="inferred from homology"/>
<keyword evidence="4" id="KW-1133">Transmembrane helix</keyword>
<keyword evidence="6" id="KW-1185">Reference proteome</keyword>
<dbReference type="NCBIfam" id="TIGR02532">
    <property type="entry name" value="IV_pilin_GFxxxE"/>
    <property type="match status" value="1"/>
</dbReference>
<comment type="similarity">
    <text evidence="1 3">Belongs to the N-Me-Phe pilin family.</text>
</comment>
<evidence type="ECO:0000256" key="1">
    <source>
        <dbReference type="ARBA" id="ARBA00005233"/>
    </source>
</evidence>
<gene>
    <name evidence="5" type="ORF">ABXR19_12430</name>
</gene>
<evidence type="ECO:0000313" key="6">
    <source>
        <dbReference type="Proteomes" id="UP001549691"/>
    </source>
</evidence>
<dbReference type="Gene3D" id="3.30.700.10">
    <property type="entry name" value="Glycoprotein, Type 4 Pilin"/>
    <property type="match status" value="1"/>
</dbReference>
<keyword evidence="2" id="KW-0488">Methylation</keyword>
<comment type="caution">
    <text evidence="5">The sequence shown here is derived from an EMBL/GenBank/DDBJ whole genome shotgun (WGS) entry which is preliminary data.</text>
</comment>
<protein>
    <submittedName>
        <fullName evidence="5">Pilin</fullName>
    </submittedName>
</protein>
<sequence length="163" mass="17212">MPQSTRGFTLIEMMAVVAVVAILAAIAIPSMQGRIVRQQIEAAMPLADIAKKPVAAQWATAQQFPADNAATGLPSADKIVSNYVSAVTVKDGAIHVKFGNRANGAILGKTLTLRPAVVADAPIVPVTWVCGKADAPDKMTLQGSDETSIADEYLPMDCRKLKR</sequence>
<feature type="transmembrane region" description="Helical" evidence="4">
    <location>
        <begin position="6"/>
        <end position="28"/>
    </location>
</feature>
<dbReference type="Pfam" id="PF00114">
    <property type="entry name" value="Pilin"/>
    <property type="match status" value="1"/>
</dbReference>
<dbReference type="Pfam" id="PF07963">
    <property type="entry name" value="N_methyl"/>
    <property type="match status" value="1"/>
</dbReference>
<accession>A0ABV2TM52</accession>
<dbReference type="InterPro" id="IPR012902">
    <property type="entry name" value="N_methyl_site"/>
</dbReference>